<accession>A0A1T4TWH0</accession>
<dbReference type="Proteomes" id="UP000190162">
    <property type="component" value="Unassembled WGS sequence"/>
</dbReference>
<dbReference type="EMBL" id="FUXU01000002">
    <property type="protein sequence ID" value="SKA44651.1"/>
    <property type="molecule type" value="Genomic_DNA"/>
</dbReference>
<keyword evidence="1" id="KW-0812">Transmembrane</keyword>
<keyword evidence="1" id="KW-1133">Transmembrane helix</keyword>
<dbReference type="AlphaFoldDB" id="A0A1T4TWH0"/>
<keyword evidence="1" id="KW-0472">Membrane</keyword>
<evidence type="ECO:0000313" key="3">
    <source>
        <dbReference type="Proteomes" id="UP000190162"/>
    </source>
</evidence>
<evidence type="ECO:0000313" key="2">
    <source>
        <dbReference type="EMBL" id="SKA44651.1"/>
    </source>
</evidence>
<keyword evidence="3" id="KW-1185">Reference proteome</keyword>
<evidence type="ECO:0000256" key="1">
    <source>
        <dbReference type="SAM" id="Phobius"/>
    </source>
</evidence>
<proteinExistence type="predicted"/>
<organism evidence="2 3">
    <name type="scientific">Enterovibrio nigricans DSM 22720</name>
    <dbReference type="NCBI Taxonomy" id="1121868"/>
    <lineage>
        <taxon>Bacteria</taxon>
        <taxon>Pseudomonadati</taxon>
        <taxon>Pseudomonadota</taxon>
        <taxon>Gammaproteobacteria</taxon>
        <taxon>Vibrionales</taxon>
        <taxon>Vibrionaceae</taxon>
        <taxon>Enterovibrio</taxon>
    </lineage>
</organism>
<dbReference type="RefSeq" id="WP_078750765.1">
    <property type="nucleotide sequence ID" value="NZ_FUXU01000002.1"/>
</dbReference>
<protein>
    <submittedName>
        <fullName evidence="2">MSHA biogenesis protein MshP</fullName>
    </submittedName>
</protein>
<reference evidence="3" key="1">
    <citation type="submission" date="2017-02" db="EMBL/GenBank/DDBJ databases">
        <authorList>
            <person name="Varghese N."/>
            <person name="Submissions S."/>
        </authorList>
    </citation>
    <scope>NUCLEOTIDE SEQUENCE [LARGE SCALE GENOMIC DNA]</scope>
    <source>
        <strain evidence="3">DSM 22720</strain>
    </source>
</reference>
<name>A0A1T4TWH0_9GAMM</name>
<dbReference type="OrthoDB" id="6401889at2"/>
<gene>
    <name evidence="2" type="ORF">SAMN02745132_00208</name>
</gene>
<feature type="transmembrane region" description="Helical" evidence="1">
    <location>
        <begin position="16"/>
        <end position="37"/>
    </location>
</feature>
<sequence>MRPNFHPSPHAQRGSMLIIAVFAMTAMAALGAALMQINWSQKDTTTREVLGTRAWFAANSGTEYAMTKLFPLATDPAATDTEAVVARQACNTLTVAGKPINFSAAGLNGCSATVGCDVVAGDVEQYLITSKGQCGSAQFGVVRVQESWAKGVE</sequence>